<dbReference type="Proteomes" id="UP001217485">
    <property type="component" value="Unassembled WGS sequence"/>
</dbReference>
<dbReference type="EMBL" id="JAQNDK010000004">
    <property type="protein sequence ID" value="MDC0682315.1"/>
    <property type="molecule type" value="Genomic_DNA"/>
</dbReference>
<sequence>MIVRSTSAVRRGAAALLAIVLGLSAGALGCKSPGAPSDAGASAMSPVPAPAGLIAEAFLPTPDATWAKARALVGGSAALLPSSAGALAASLFGLPITVASEIDGAVPVLGAAVEAADGARPRAALGIHVKDGGRFIDQLTRGEGARFRAKPDAATAIALLEPLQGASPVALGVLGNYLLVAETPGDLISLGPYVARTMPQAQVPKEDLAVELPRAALEGPVLKAARSAWDKARGPDGAPRATAVPLGPMIEGALAMLGDLERARLTLVLDEDAHLRVSGTPKAGGGPASKASADLAVGDVKPLLDLPADSLVGILVRDRAATRAENVPRLVDALAGLVEGDLPAAERERLGAAIRAASDARGDWFAGGLRFDGAGPTAFVRAAVGDRAKLEASIQDLLGTAELPPFKAALQREGLRVSAGKAALPLLDGDVRRVRFERTAGVSAPPGAGGAQARKGPQGVGPQGGTQGAGPQGGKGGPAAQGASLPPSSIELLYLVRDDGLFAAVGNDPGAGLRGVVAALQGERLGEVPSMKKALAPLGSDIAFALVVEPLRLVASRLGQPGAGDTAPVVIAAGAAPESAGSPAAFWARADIAAAALRELARLGGAF</sequence>
<keyword evidence="3" id="KW-1185">Reference proteome</keyword>
<dbReference type="RefSeq" id="WP_272100125.1">
    <property type="nucleotide sequence ID" value="NZ_JAQNDK010000004.1"/>
</dbReference>
<feature type="compositionally biased region" description="Gly residues" evidence="1">
    <location>
        <begin position="458"/>
        <end position="479"/>
    </location>
</feature>
<gene>
    <name evidence="2" type="ORF">POL72_31585</name>
</gene>
<name>A0ABT5C938_9BACT</name>
<protein>
    <recommendedName>
        <fullName evidence="4">Secreted protein</fullName>
    </recommendedName>
</protein>
<organism evidence="2 3">
    <name type="scientific">Sorangium atrum</name>
    <dbReference type="NCBI Taxonomy" id="2995308"/>
    <lineage>
        <taxon>Bacteria</taxon>
        <taxon>Pseudomonadati</taxon>
        <taxon>Myxococcota</taxon>
        <taxon>Polyangia</taxon>
        <taxon>Polyangiales</taxon>
        <taxon>Polyangiaceae</taxon>
        <taxon>Sorangium</taxon>
    </lineage>
</organism>
<feature type="compositionally biased region" description="Low complexity" evidence="1">
    <location>
        <begin position="440"/>
        <end position="457"/>
    </location>
</feature>
<feature type="region of interest" description="Disordered" evidence="1">
    <location>
        <begin position="440"/>
        <end position="483"/>
    </location>
</feature>
<evidence type="ECO:0000313" key="2">
    <source>
        <dbReference type="EMBL" id="MDC0682315.1"/>
    </source>
</evidence>
<reference evidence="2 3" key="1">
    <citation type="submission" date="2023-01" db="EMBL/GenBank/DDBJ databases">
        <title>Minimal conservation of predation-associated metabolite biosynthetic gene clusters underscores biosynthetic potential of Myxococcota including descriptions for ten novel species: Archangium lansinium sp. nov., Myxococcus landrumus sp. nov., Nannocystis bai.</title>
        <authorList>
            <person name="Ahearne A."/>
            <person name="Stevens C."/>
            <person name="Dowd S."/>
        </authorList>
    </citation>
    <scope>NUCLEOTIDE SEQUENCE [LARGE SCALE GENOMIC DNA]</scope>
    <source>
        <strain evidence="2 3">WIWO2</strain>
    </source>
</reference>
<accession>A0ABT5C938</accession>
<evidence type="ECO:0008006" key="4">
    <source>
        <dbReference type="Google" id="ProtNLM"/>
    </source>
</evidence>
<comment type="caution">
    <text evidence="2">The sequence shown here is derived from an EMBL/GenBank/DDBJ whole genome shotgun (WGS) entry which is preliminary data.</text>
</comment>
<dbReference type="PROSITE" id="PS51257">
    <property type="entry name" value="PROKAR_LIPOPROTEIN"/>
    <property type="match status" value="1"/>
</dbReference>
<proteinExistence type="predicted"/>
<evidence type="ECO:0000256" key="1">
    <source>
        <dbReference type="SAM" id="MobiDB-lite"/>
    </source>
</evidence>
<evidence type="ECO:0000313" key="3">
    <source>
        <dbReference type="Proteomes" id="UP001217485"/>
    </source>
</evidence>